<evidence type="ECO:0000313" key="3">
    <source>
        <dbReference type="Proteomes" id="UP001470230"/>
    </source>
</evidence>
<dbReference type="InterPro" id="IPR008979">
    <property type="entry name" value="Galactose-bd-like_sf"/>
</dbReference>
<dbReference type="EMBL" id="JAPFFF010000001">
    <property type="protein sequence ID" value="KAK8898290.1"/>
    <property type="molecule type" value="Genomic_DNA"/>
</dbReference>
<dbReference type="InterPro" id="IPR000421">
    <property type="entry name" value="FA58C"/>
</dbReference>
<accession>A0ABR2L4K6</accession>
<comment type="caution">
    <text evidence="2">The sequence shown here is derived from an EMBL/GenBank/DDBJ whole genome shotgun (WGS) entry which is preliminary data.</text>
</comment>
<dbReference type="SUPFAM" id="SSF49785">
    <property type="entry name" value="Galactose-binding domain-like"/>
    <property type="match status" value="1"/>
</dbReference>
<dbReference type="Proteomes" id="UP001470230">
    <property type="component" value="Unassembled WGS sequence"/>
</dbReference>
<organism evidence="2 3">
    <name type="scientific">Tritrichomonas musculus</name>
    <dbReference type="NCBI Taxonomy" id="1915356"/>
    <lineage>
        <taxon>Eukaryota</taxon>
        <taxon>Metamonada</taxon>
        <taxon>Parabasalia</taxon>
        <taxon>Tritrichomonadida</taxon>
        <taxon>Tritrichomonadidae</taxon>
        <taxon>Tritrichomonas</taxon>
    </lineage>
</organism>
<dbReference type="Pfam" id="PF00754">
    <property type="entry name" value="F5_F8_type_C"/>
    <property type="match status" value="1"/>
</dbReference>
<gene>
    <name evidence="2" type="ORF">M9Y10_000570</name>
</gene>
<proteinExistence type="predicted"/>
<name>A0ABR2L4K6_9EUKA</name>
<dbReference type="PROSITE" id="PS50022">
    <property type="entry name" value="FA58C_3"/>
    <property type="match status" value="1"/>
</dbReference>
<feature type="domain" description="F5/8 type C" evidence="1">
    <location>
        <begin position="271"/>
        <end position="422"/>
    </location>
</feature>
<dbReference type="Gene3D" id="2.60.120.260">
    <property type="entry name" value="Galactose-binding domain-like"/>
    <property type="match status" value="1"/>
</dbReference>
<sequence length="430" mass="50927">MSSKYQFKLELTRYKEIPLDKYGKNFVFIVNEKRYQTCRLVADLLSPTICQLHYSDPTINDFHINTRNVGNFQHILNLTNFDNNIISESEIPFINEILKILNNNSIQIHIPEESLTTSNAFELLKKHQLYGQFYSPQLQKDIEFISTHFCELNITEQNEISDIDISILEKIISNEKLKLDSEDQLLSFISKLYSNDPRFFYLYQYVNFLNVSTAAIKDFLNIFDCNHINQEIWEKISIRLQQEISTQSVGNNDRYTEPKLSLLYEQNKEFHGIINYIQTHGNINKDINITSSQLFSNEQSDSPRHAIMYNDNSKYFRSKNVENAFICFDFKDKRIIPLNYTIKTASNNSIRPKHWVIEASDDNDNWTIIDRQDNCEYMNDFNRTKTFSINNSQNVKYRYIRMRQTAPNWYDKNRCNILVIGSIEFYGYLI</sequence>
<protein>
    <recommendedName>
        <fullName evidence="1">F5/8 type C domain-containing protein</fullName>
    </recommendedName>
</protein>
<keyword evidence="3" id="KW-1185">Reference proteome</keyword>
<evidence type="ECO:0000259" key="1">
    <source>
        <dbReference type="PROSITE" id="PS50022"/>
    </source>
</evidence>
<reference evidence="2 3" key="1">
    <citation type="submission" date="2024-04" db="EMBL/GenBank/DDBJ databases">
        <title>Tritrichomonas musculus Genome.</title>
        <authorList>
            <person name="Alves-Ferreira E."/>
            <person name="Grigg M."/>
            <person name="Lorenzi H."/>
            <person name="Galac M."/>
        </authorList>
    </citation>
    <scope>NUCLEOTIDE SEQUENCE [LARGE SCALE GENOMIC DNA]</scope>
    <source>
        <strain evidence="2 3">EAF2021</strain>
    </source>
</reference>
<evidence type="ECO:0000313" key="2">
    <source>
        <dbReference type="EMBL" id="KAK8898290.1"/>
    </source>
</evidence>